<dbReference type="EMBL" id="JMIH01000004">
    <property type="protein sequence ID" value="KEO75823.1"/>
    <property type="molecule type" value="Genomic_DNA"/>
</dbReference>
<evidence type="ECO:0000313" key="5">
    <source>
        <dbReference type="Proteomes" id="UP000027821"/>
    </source>
</evidence>
<dbReference type="InterPro" id="IPR013097">
    <property type="entry name" value="Dabb"/>
</dbReference>
<dbReference type="OrthoDB" id="9816070at2"/>
<dbReference type="PANTHER" id="PTHR33178">
    <property type="match status" value="1"/>
</dbReference>
<dbReference type="InterPro" id="IPR011008">
    <property type="entry name" value="Dimeric_a/b-barrel"/>
</dbReference>
<dbReference type="STRING" id="1048983.EL17_22635"/>
<dbReference type="PROSITE" id="PS51502">
    <property type="entry name" value="S_R_A_B_BARREL"/>
    <property type="match status" value="1"/>
</dbReference>
<dbReference type="AlphaFoldDB" id="A0A074L7I3"/>
<evidence type="ECO:0000313" key="4">
    <source>
        <dbReference type="EMBL" id="KEO75823.1"/>
    </source>
</evidence>
<organism evidence="4 5">
    <name type="scientific">Anditalea andensis</name>
    <dbReference type="NCBI Taxonomy" id="1048983"/>
    <lineage>
        <taxon>Bacteria</taxon>
        <taxon>Pseudomonadati</taxon>
        <taxon>Bacteroidota</taxon>
        <taxon>Cytophagia</taxon>
        <taxon>Cytophagales</taxon>
        <taxon>Cytophagaceae</taxon>
        <taxon>Anditalea</taxon>
    </lineage>
</organism>
<dbReference type="Gene3D" id="3.30.70.100">
    <property type="match status" value="1"/>
</dbReference>
<protein>
    <recommendedName>
        <fullName evidence="3">Stress-response A/B barrel domain-containing protein</fullName>
    </recommendedName>
</protein>
<dbReference type="SMART" id="SM00886">
    <property type="entry name" value="Dabb"/>
    <property type="match status" value="1"/>
</dbReference>
<dbReference type="InterPro" id="IPR044662">
    <property type="entry name" value="HS1/DABB1-like"/>
</dbReference>
<accession>A0A074L7I3</accession>
<gene>
    <name evidence="4" type="ORF">EL17_22635</name>
</gene>
<comment type="caution">
    <text evidence="4">The sequence shown here is derived from an EMBL/GenBank/DDBJ whole genome shotgun (WGS) entry which is preliminary data.</text>
</comment>
<dbReference type="eggNOG" id="COG2755">
    <property type="taxonomic scope" value="Bacteria"/>
</dbReference>
<feature type="chain" id="PRO_5001695788" description="Stress-response A/B barrel domain-containing protein" evidence="2">
    <location>
        <begin position="22"/>
        <end position="142"/>
    </location>
</feature>
<proteinExistence type="predicted"/>
<reference evidence="4 5" key="1">
    <citation type="submission" date="2014-04" db="EMBL/GenBank/DDBJ databases">
        <title>Characterization and application of a salt tolerant electro-active bacterium.</title>
        <authorList>
            <person name="Yang L."/>
            <person name="Wei S."/>
            <person name="Tay Q.X.M."/>
        </authorList>
    </citation>
    <scope>NUCLEOTIDE SEQUENCE [LARGE SCALE GENOMIC DNA]</scope>
    <source>
        <strain evidence="4 5">LY1</strain>
    </source>
</reference>
<keyword evidence="5" id="KW-1185">Reference proteome</keyword>
<dbReference type="Pfam" id="PF07876">
    <property type="entry name" value="Dabb"/>
    <property type="match status" value="1"/>
</dbReference>
<feature type="signal peptide" evidence="2">
    <location>
        <begin position="1"/>
        <end position="21"/>
    </location>
</feature>
<keyword evidence="2" id="KW-0732">Signal</keyword>
<evidence type="ECO:0000256" key="1">
    <source>
        <dbReference type="ARBA" id="ARBA00011738"/>
    </source>
</evidence>
<feature type="domain" description="Stress-response A/B barrel" evidence="3">
    <location>
        <begin position="44"/>
        <end position="138"/>
    </location>
</feature>
<evidence type="ECO:0000259" key="3">
    <source>
        <dbReference type="PROSITE" id="PS51502"/>
    </source>
</evidence>
<sequence length="142" mass="16320">MKKTIFLFMIPVLFLGCNAPANEQQDLRDEQTDSRTMNEPDSLLRHVVLFKFKDSSSEADIKEIVDAFRALPDQIDGITGFEWGTNVSPEGLGDGFTHCFFVTFRDERSRDEYLPHPDHKTFGEILGPHLDKVLVVDYWARQ</sequence>
<dbReference type="PANTHER" id="PTHR33178:SF10">
    <property type="entry name" value="STRESS-RESPONSE A_B BARREL DOMAIN-CONTAINING PROTEIN"/>
    <property type="match status" value="1"/>
</dbReference>
<dbReference type="PROSITE" id="PS51257">
    <property type="entry name" value="PROKAR_LIPOPROTEIN"/>
    <property type="match status" value="1"/>
</dbReference>
<dbReference type="Proteomes" id="UP000027821">
    <property type="component" value="Unassembled WGS sequence"/>
</dbReference>
<evidence type="ECO:0000256" key="2">
    <source>
        <dbReference type="SAM" id="SignalP"/>
    </source>
</evidence>
<comment type="subunit">
    <text evidence="1">Homodimer.</text>
</comment>
<name>A0A074L7I3_9BACT</name>
<dbReference type="SUPFAM" id="SSF54909">
    <property type="entry name" value="Dimeric alpha+beta barrel"/>
    <property type="match status" value="1"/>
</dbReference>